<comment type="caution">
    <text evidence="3">The sequence shown here is derived from an EMBL/GenBank/DDBJ whole genome shotgun (WGS) entry which is preliminary data.</text>
</comment>
<dbReference type="Pfam" id="PF03372">
    <property type="entry name" value="Exo_endo_phos"/>
    <property type="match status" value="1"/>
</dbReference>
<dbReference type="AlphaFoldDB" id="A0A839QL53"/>
<protein>
    <submittedName>
        <fullName evidence="3">Endonuclease/exonuclease/phosphatase (EEP) superfamily protein YafD</fullName>
    </submittedName>
</protein>
<keyword evidence="1" id="KW-1133">Transmembrane helix</keyword>
<keyword evidence="3" id="KW-0255">Endonuclease</keyword>
<dbReference type="EMBL" id="JACHVS010000002">
    <property type="protein sequence ID" value="MBB2996949.1"/>
    <property type="molecule type" value="Genomic_DNA"/>
</dbReference>
<dbReference type="SUPFAM" id="SSF56219">
    <property type="entry name" value="DNase I-like"/>
    <property type="match status" value="1"/>
</dbReference>
<keyword evidence="1" id="KW-0472">Membrane</keyword>
<dbReference type="GO" id="GO:0004519">
    <property type="term" value="F:endonuclease activity"/>
    <property type="evidence" value="ECO:0007669"/>
    <property type="project" value="UniProtKB-KW"/>
</dbReference>
<reference evidence="3 4" key="1">
    <citation type="submission" date="2020-08" db="EMBL/GenBank/DDBJ databases">
        <title>Sequencing the genomes of 1000 actinobacteria strains.</title>
        <authorList>
            <person name="Klenk H.-P."/>
        </authorList>
    </citation>
    <scope>NUCLEOTIDE SEQUENCE [LARGE SCALE GENOMIC DNA]</scope>
    <source>
        <strain evidence="3 4">DSM 22826</strain>
    </source>
</reference>
<accession>A0A839QL53</accession>
<dbReference type="InterPro" id="IPR036691">
    <property type="entry name" value="Endo/exonu/phosph_ase_sf"/>
</dbReference>
<evidence type="ECO:0000313" key="3">
    <source>
        <dbReference type="EMBL" id="MBB2996949.1"/>
    </source>
</evidence>
<keyword evidence="3" id="KW-0540">Nuclease</keyword>
<feature type="domain" description="Endonuclease/exonuclease/phosphatase" evidence="2">
    <location>
        <begin position="120"/>
        <end position="335"/>
    </location>
</feature>
<dbReference type="GO" id="GO:0004527">
    <property type="term" value="F:exonuclease activity"/>
    <property type="evidence" value="ECO:0007669"/>
    <property type="project" value="UniProtKB-KW"/>
</dbReference>
<feature type="transmembrane region" description="Helical" evidence="1">
    <location>
        <begin position="21"/>
        <end position="41"/>
    </location>
</feature>
<name>A0A839QL53_9MICC</name>
<keyword evidence="4" id="KW-1185">Reference proteome</keyword>
<organism evidence="3 4">
    <name type="scientific">Paeniglutamicibacter cryotolerans</name>
    <dbReference type="NCBI Taxonomy" id="670079"/>
    <lineage>
        <taxon>Bacteria</taxon>
        <taxon>Bacillati</taxon>
        <taxon>Actinomycetota</taxon>
        <taxon>Actinomycetes</taxon>
        <taxon>Micrococcales</taxon>
        <taxon>Micrococcaceae</taxon>
        <taxon>Paeniglutamicibacter</taxon>
    </lineage>
</organism>
<gene>
    <name evidence="3" type="ORF">E9229_003196</name>
</gene>
<sequence>MHSVPAETGAPSPRRLAWRRWVAVAAWLMLAPALLVLGLRLSGTAVGTPWVQLLALTPLFGFPAALAAACFLASRRAAGAWIAAATAAAFVALVAAPFAPAPAPRPEVLPASEGLSLRMMSLNARLGRADPRAIVDLIRREHVQLLVLQEYTPRLEAGLADAGIGELLPHVLSSPAGGAAGAGIYALFPLDEVSVPELDSMSFENLTASFTAIGPIGQETRISITNVHTYPPLPQAVPSWRRDIATLGRVNAGGGTRILAGDFNATYDHREFRDLLGSTPSAPLVDASARNWARLSPTWPREAPFSPGVVIDHVVTSADVSTCCQLTARVPGTDHAAVLATLHFD</sequence>
<proteinExistence type="predicted"/>
<dbReference type="InterPro" id="IPR005135">
    <property type="entry name" value="Endo/exonuclease/phosphatase"/>
</dbReference>
<dbReference type="Gene3D" id="3.60.10.10">
    <property type="entry name" value="Endonuclease/exonuclease/phosphatase"/>
    <property type="match status" value="1"/>
</dbReference>
<evidence type="ECO:0000259" key="2">
    <source>
        <dbReference type="Pfam" id="PF03372"/>
    </source>
</evidence>
<keyword evidence="1" id="KW-0812">Transmembrane</keyword>
<keyword evidence="3" id="KW-0269">Exonuclease</keyword>
<dbReference type="Proteomes" id="UP000523000">
    <property type="component" value="Unassembled WGS sequence"/>
</dbReference>
<feature type="transmembrane region" description="Helical" evidence="1">
    <location>
        <begin position="53"/>
        <end position="73"/>
    </location>
</feature>
<evidence type="ECO:0000256" key="1">
    <source>
        <dbReference type="SAM" id="Phobius"/>
    </source>
</evidence>
<keyword evidence="3" id="KW-0378">Hydrolase</keyword>
<evidence type="ECO:0000313" key="4">
    <source>
        <dbReference type="Proteomes" id="UP000523000"/>
    </source>
</evidence>
<feature type="transmembrane region" description="Helical" evidence="1">
    <location>
        <begin position="80"/>
        <end position="99"/>
    </location>
</feature>